<feature type="transmembrane region" description="Helical" evidence="2">
    <location>
        <begin position="636"/>
        <end position="661"/>
    </location>
</feature>
<dbReference type="EMBL" id="JACJPW010000049">
    <property type="protein sequence ID" value="MBD2183175.1"/>
    <property type="molecule type" value="Genomic_DNA"/>
</dbReference>
<dbReference type="SMART" id="SM00471">
    <property type="entry name" value="HDc"/>
    <property type="match status" value="1"/>
</dbReference>
<name>A0A926VFY4_9CYAN</name>
<dbReference type="Gene3D" id="1.10.3210.10">
    <property type="entry name" value="Hypothetical protein af1432"/>
    <property type="match status" value="1"/>
</dbReference>
<protein>
    <submittedName>
        <fullName evidence="4">HD family phosphohydrolase</fullName>
    </submittedName>
</protein>
<feature type="region of interest" description="Disordered" evidence="1">
    <location>
        <begin position="90"/>
        <end position="109"/>
    </location>
</feature>
<evidence type="ECO:0000256" key="2">
    <source>
        <dbReference type="SAM" id="Phobius"/>
    </source>
</evidence>
<gene>
    <name evidence="4" type="ORF">H6G03_19260</name>
</gene>
<feature type="transmembrane region" description="Helical" evidence="2">
    <location>
        <begin position="607"/>
        <end position="629"/>
    </location>
</feature>
<dbReference type="InterPro" id="IPR006674">
    <property type="entry name" value="HD_domain"/>
</dbReference>
<dbReference type="Pfam" id="PF01966">
    <property type="entry name" value="HD"/>
    <property type="match status" value="1"/>
</dbReference>
<dbReference type="InterPro" id="IPR003607">
    <property type="entry name" value="HD/PDEase_dom"/>
</dbReference>
<dbReference type="InterPro" id="IPR011624">
    <property type="entry name" value="Metal-dep_PHydrolase_7TM_extra"/>
</dbReference>
<evidence type="ECO:0000259" key="3">
    <source>
        <dbReference type="SMART" id="SM00471"/>
    </source>
</evidence>
<reference evidence="4" key="1">
    <citation type="journal article" date="2015" name="ISME J.">
        <title>Draft Genome Sequence of Streptomyces incarnatus NRRL8089, which Produces the Nucleoside Antibiotic Sinefungin.</title>
        <authorList>
            <person name="Oshima K."/>
            <person name="Hattori M."/>
            <person name="Shimizu H."/>
            <person name="Fukuda K."/>
            <person name="Nemoto M."/>
            <person name="Inagaki K."/>
            <person name="Tamura T."/>
        </authorList>
    </citation>
    <scope>NUCLEOTIDE SEQUENCE</scope>
    <source>
        <strain evidence="4">FACHB-1375</strain>
    </source>
</reference>
<evidence type="ECO:0000256" key="1">
    <source>
        <dbReference type="SAM" id="MobiDB-lite"/>
    </source>
</evidence>
<dbReference type="AlphaFoldDB" id="A0A926VFY4"/>
<dbReference type="CDD" id="cd00077">
    <property type="entry name" value="HDc"/>
    <property type="match status" value="1"/>
</dbReference>
<dbReference type="Pfam" id="PF07698">
    <property type="entry name" value="7TM-7TMR_HD"/>
    <property type="match status" value="1"/>
</dbReference>
<dbReference type="PANTHER" id="PTHR36442:SF1">
    <property type="entry name" value="CYCLIC-DI-AMP PHOSPHODIESTERASE PGPH"/>
    <property type="match status" value="1"/>
</dbReference>
<feature type="domain" description="HD/PDEase" evidence="3">
    <location>
        <begin position="694"/>
        <end position="851"/>
    </location>
</feature>
<feature type="transmembrane region" description="Helical" evidence="2">
    <location>
        <begin position="490"/>
        <end position="510"/>
    </location>
</feature>
<proteinExistence type="predicted"/>
<keyword evidence="2" id="KW-1133">Transmembrane helix</keyword>
<evidence type="ECO:0000313" key="5">
    <source>
        <dbReference type="Proteomes" id="UP000641646"/>
    </source>
</evidence>
<dbReference type="NCBIfam" id="TIGR00277">
    <property type="entry name" value="HDIG"/>
    <property type="match status" value="1"/>
</dbReference>
<feature type="transmembrane region" description="Helical" evidence="2">
    <location>
        <begin position="583"/>
        <end position="601"/>
    </location>
</feature>
<reference evidence="4" key="2">
    <citation type="submission" date="2020-08" db="EMBL/GenBank/DDBJ databases">
        <authorList>
            <person name="Chen M."/>
            <person name="Teng W."/>
            <person name="Zhao L."/>
            <person name="Hu C."/>
            <person name="Zhou Y."/>
            <person name="Han B."/>
            <person name="Song L."/>
            <person name="Shu W."/>
        </authorList>
    </citation>
    <scope>NUCLEOTIDE SEQUENCE</scope>
    <source>
        <strain evidence="4">FACHB-1375</strain>
    </source>
</reference>
<accession>A0A926VFY4</accession>
<dbReference type="SUPFAM" id="SSF109604">
    <property type="entry name" value="HD-domain/PDEase-like"/>
    <property type="match status" value="1"/>
</dbReference>
<comment type="caution">
    <text evidence="4">The sequence shown here is derived from an EMBL/GenBank/DDBJ whole genome shotgun (WGS) entry which is preliminary data.</text>
</comment>
<dbReference type="InterPro" id="IPR052722">
    <property type="entry name" value="PgpH_phosphodiesterase"/>
</dbReference>
<dbReference type="PANTHER" id="PTHR36442">
    <property type="entry name" value="CYCLIC-DI-AMP PHOSPHODIESTERASE PGPH"/>
    <property type="match status" value="1"/>
</dbReference>
<sequence>MKTLTTLTQQLKQWRRVAFHRYLRCRKACGIYVRSSASVLSLPPGHGRLVNGAAKTFVGTRSRPRAAARWPQPAPDLSLSSSLDLSVRSDRLSREGQSSPQQIAPPESIGNSRFLGSLLLKQLSGSLLATNLSPIRSLPSQYSLGANCRRYKSHRPPIALIVAVVSLTTSLGYRFYNQPKLDVDTIAPTTIRAPFDASVEDIKTTEAKRKAARRGLFPVLKIDPAVNEEIYQNLQKAINQIDTARQLPGPFPFTKTSVLSLGTQVYLRDCQEWEWRMVLAAANGQRLPNSQERLSLPPLPTASLSPIQQRAVGELQAYRRSTSSEELSALVEKISLVRQLYAQAVAVFSDKPTWENQTAQDTSALQLSDAAWQKMQDGLRQVAERILIQGIHPGLPTQMLERAVSMQVKAEISPAAQPLATKILMAALQPNLKEDPEQTRQQAEQAARQVKPEIIQVRKGEVIVQAGETITQADFVLLDYFGLSRRGINWQGLIGCGVLVSGAVSVFWLLERRFHPGLRRRDQILILLLTLSAPLLVSLGVPYTSLPAIGLLVGSFYGSVLGASAVGLISIGLPISMEIGWEHLLASAAGGILGSLMAGRLRSREELALLGVAVGLTEGAVYLILNLMLSAAIGSVWYSVLADAALYSLTGLAWSVVALGLSPYLEHLFDLVTPIRLAELANPNRPLLKRLAEEAPGTFQHTLFVATLAEAAAKALGCNVELVRTGTLYHDIGKLHDPQGFIENQMGGPNKHDEIDDPWKSAEIIKKHVSEGLVMARRCRLPKAIQAFIPEHQGTISIAYFYHKAEQESKQPVSEFDFRYDGPIPQSRETGIVMLADACEAALRSLKDASYEDALGTVNKILKARWQDNQLVDSGLKREEMPQIAEIFVQVWQQFHHKRIAYPKAAINPH</sequence>
<dbReference type="InterPro" id="IPR006675">
    <property type="entry name" value="HDIG_dom"/>
</dbReference>
<organism evidence="4 5">
    <name type="scientific">Aerosakkonema funiforme FACHB-1375</name>
    <dbReference type="NCBI Taxonomy" id="2949571"/>
    <lineage>
        <taxon>Bacteria</taxon>
        <taxon>Bacillati</taxon>
        <taxon>Cyanobacteriota</taxon>
        <taxon>Cyanophyceae</taxon>
        <taxon>Oscillatoriophycideae</taxon>
        <taxon>Aerosakkonematales</taxon>
        <taxon>Aerosakkonemataceae</taxon>
        <taxon>Aerosakkonema</taxon>
    </lineage>
</organism>
<dbReference type="Proteomes" id="UP000641646">
    <property type="component" value="Unassembled WGS sequence"/>
</dbReference>
<keyword evidence="2" id="KW-0812">Transmembrane</keyword>
<dbReference type="InterPro" id="IPR011621">
    <property type="entry name" value="Metal-dep_PHydrolase_7TM_intra"/>
</dbReference>
<dbReference type="RefSeq" id="WP_190466957.1">
    <property type="nucleotide sequence ID" value="NZ_JACJPW010000049.1"/>
</dbReference>
<keyword evidence="2" id="KW-0472">Membrane</keyword>
<dbReference type="Pfam" id="PF07697">
    <property type="entry name" value="7TMR-HDED"/>
    <property type="match status" value="1"/>
</dbReference>
<feature type="transmembrane region" description="Helical" evidence="2">
    <location>
        <begin position="522"/>
        <end position="543"/>
    </location>
</feature>
<feature type="transmembrane region" description="Helical" evidence="2">
    <location>
        <begin position="549"/>
        <end position="571"/>
    </location>
</feature>
<evidence type="ECO:0000313" key="4">
    <source>
        <dbReference type="EMBL" id="MBD2183175.1"/>
    </source>
</evidence>
<keyword evidence="5" id="KW-1185">Reference proteome</keyword>